<evidence type="ECO:0000313" key="2">
    <source>
        <dbReference type="EMBL" id="TYC96600.1"/>
    </source>
</evidence>
<evidence type="ECO:0000313" key="3">
    <source>
        <dbReference type="Proteomes" id="UP000323410"/>
    </source>
</evidence>
<dbReference type="AlphaFoldDB" id="A0A5D0XJG7"/>
<accession>A0A5D0XJG7</accession>
<evidence type="ECO:0000256" key="1">
    <source>
        <dbReference type="SAM" id="MobiDB-lite"/>
    </source>
</evidence>
<feature type="region of interest" description="Disordered" evidence="1">
    <location>
        <begin position="35"/>
        <end position="61"/>
    </location>
</feature>
<organism evidence="2 3">
    <name type="scientific">Arthrobacter echini</name>
    <dbReference type="NCBI Taxonomy" id="1529066"/>
    <lineage>
        <taxon>Bacteria</taxon>
        <taxon>Bacillati</taxon>
        <taxon>Actinomycetota</taxon>
        <taxon>Actinomycetes</taxon>
        <taxon>Micrococcales</taxon>
        <taxon>Micrococcaceae</taxon>
        <taxon>Arthrobacter</taxon>
    </lineage>
</organism>
<dbReference type="OrthoDB" id="3260457at2"/>
<keyword evidence="3" id="KW-1185">Reference proteome</keyword>
<reference evidence="2 3" key="1">
    <citation type="submission" date="2019-08" db="EMBL/GenBank/DDBJ databases">
        <title>Genone of Arthrobacter echini P9.</title>
        <authorList>
            <person name="Bowman J.P."/>
        </authorList>
    </citation>
    <scope>NUCLEOTIDE SEQUENCE [LARGE SCALE GENOMIC DNA]</scope>
    <source>
        <strain evidence="2 3">P9</strain>
    </source>
</reference>
<name>A0A5D0XJG7_9MICC</name>
<dbReference type="EMBL" id="VSLD01000011">
    <property type="protein sequence ID" value="TYC96600.1"/>
    <property type="molecule type" value="Genomic_DNA"/>
</dbReference>
<sequence length="194" mass="20759">MPVSMRATRMKATQTTALVVCGVAFLGGYAVFSPPSSSGVREDRPSVSATPVPSSLGPKDQVGGEFYEGVPEVTWEPGTDADVEGIATEVMGLFARPGAPERRWYTDLLPYLSEDYAEAAGYIDPANVRISSIVSGPVLVREQNNPLTVSAQFSTDAGPWTVLLHRVGQDEPWLVEAIEPTTTSTESTIELTDP</sequence>
<comment type="caution">
    <text evidence="2">The sequence shown here is derived from an EMBL/GenBank/DDBJ whole genome shotgun (WGS) entry which is preliminary data.</text>
</comment>
<dbReference type="RefSeq" id="WP_148601786.1">
    <property type="nucleotide sequence ID" value="NZ_VSLD01000011.1"/>
</dbReference>
<proteinExistence type="predicted"/>
<gene>
    <name evidence="2" type="ORF">FQ377_13820</name>
</gene>
<protein>
    <submittedName>
        <fullName evidence="2">Uncharacterized protein</fullName>
    </submittedName>
</protein>
<dbReference type="Proteomes" id="UP000323410">
    <property type="component" value="Unassembled WGS sequence"/>
</dbReference>